<dbReference type="Gene3D" id="3.90.226.10">
    <property type="entry name" value="2-enoyl-CoA Hydratase, Chain A, domain 1"/>
    <property type="match status" value="1"/>
</dbReference>
<dbReference type="Proteomes" id="UP000004682">
    <property type="component" value="Unassembled WGS sequence"/>
</dbReference>
<reference evidence="3" key="1">
    <citation type="journal article" date="2012" name="J. Bacteriol.">
        <title>Revised Genome Sequence of Burkholderia thailandensis MSMB43 with Improved Annotation.</title>
        <authorList>
            <person name="Zhuo Y."/>
            <person name="Liu L."/>
            <person name="Wang Q."/>
            <person name="Liu X."/>
            <person name="Ren B."/>
            <person name="Liu M."/>
            <person name="Ni P."/>
            <person name="Cheng Y.Q."/>
            <person name="Zhang L."/>
        </authorList>
    </citation>
    <scope>NUCLEOTIDE SEQUENCE [LARGE SCALE GENOMIC DNA]</scope>
    <source>
        <strain evidence="3">MSMB43</strain>
    </source>
</reference>
<proteinExistence type="inferred from homology"/>
<dbReference type="InterPro" id="IPR014748">
    <property type="entry name" value="Enoyl-CoA_hydra_C"/>
</dbReference>
<evidence type="ECO:0008006" key="4">
    <source>
        <dbReference type="Google" id="ProtNLM"/>
    </source>
</evidence>
<dbReference type="PANTHER" id="PTHR42964">
    <property type="entry name" value="ENOYL-COA HYDRATASE"/>
    <property type="match status" value="1"/>
</dbReference>
<dbReference type="CDD" id="cd06558">
    <property type="entry name" value="crotonase-like"/>
    <property type="match status" value="1"/>
</dbReference>
<dbReference type="InterPro" id="IPR051683">
    <property type="entry name" value="Enoyl-CoA_Hydratase/Isomerase"/>
</dbReference>
<dbReference type="InterPro" id="IPR001753">
    <property type="entry name" value="Enoyl-CoA_hydra/iso"/>
</dbReference>
<sequence>MTHAKEPMMRYETIEVTDDGRVATVTLARPDVRNAFNETMIAELTTAFDRIDAHASLRAVVLAARGPAFCAGADLNWMKKMAGFSDDENRADARRLARMLDAVYRCAKPVIARVHGDAYAGGVGLVAACDIAIAAEDVKFCLSEARLGLIPATIAPYVVRAMGERAARRYFATAEAFDCAKAAQLGFVHERVPAGALDASVAKLAEALCANGPQAVRACKTLVRDVAGRALDAALIEQTAGWIAKTRAGAEAREGVASFLEKRTPSWRA</sequence>
<gene>
    <name evidence="2" type="ORF">A33K_17907</name>
</gene>
<accession>A0ABN0FZL4</accession>
<protein>
    <recommendedName>
        <fullName evidence="4">Enoyl-CoA hydratase</fullName>
    </recommendedName>
</protein>
<comment type="similarity">
    <text evidence="1">Belongs to the enoyl-CoA hydratase/isomerase family.</text>
</comment>
<dbReference type="InterPro" id="IPR029045">
    <property type="entry name" value="ClpP/crotonase-like_dom_sf"/>
</dbReference>
<evidence type="ECO:0000313" key="2">
    <source>
        <dbReference type="EMBL" id="EIP85353.1"/>
    </source>
</evidence>
<dbReference type="EMBL" id="JH692067">
    <property type="protein sequence ID" value="EIP85353.1"/>
    <property type="molecule type" value="Genomic_DNA"/>
</dbReference>
<keyword evidence="3" id="KW-1185">Reference proteome</keyword>
<dbReference type="SUPFAM" id="SSF52096">
    <property type="entry name" value="ClpP/crotonase"/>
    <property type="match status" value="1"/>
</dbReference>
<evidence type="ECO:0000256" key="1">
    <source>
        <dbReference type="ARBA" id="ARBA00005254"/>
    </source>
</evidence>
<dbReference type="PANTHER" id="PTHR42964:SF1">
    <property type="entry name" value="POLYKETIDE BIOSYNTHESIS ENOYL-COA HYDRATASE PKSH-RELATED"/>
    <property type="match status" value="1"/>
</dbReference>
<dbReference type="Pfam" id="PF00378">
    <property type="entry name" value="ECH_1"/>
    <property type="match status" value="1"/>
</dbReference>
<name>A0ABN0FZL4_9BURK</name>
<dbReference type="Gene3D" id="1.10.12.10">
    <property type="entry name" value="Lyase 2-enoyl-coa Hydratase, Chain A, domain 2"/>
    <property type="match status" value="1"/>
</dbReference>
<organism evidence="2 3">
    <name type="scientific">Burkholderia humptydooensis MSMB43</name>
    <dbReference type="NCBI Taxonomy" id="441157"/>
    <lineage>
        <taxon>Bacteria</taxon>
        <taxon>Pseudomonadati</taxon>
        <taxon>Pseudomonadota</taxon>
        <taxon>Betaproteobacteria</taxon>
        <taxon>Burkholderiales</taxon>
        <taxon>Burkholderiaceae</taxon>
        <taxon>Burkholderia</taxon>
        <taxon>pseudomallei group</taxon>
    </lineage>
</organism>
<evidence type="ECO:0000313" key="3">
    <source>
        <dbReference type="Proteomes" id="UP000004682"/>
    </source>
</evidence>